<dbReference type="EMBL" id="KB468168">
    <property type="protein sequence ID" value="PCH44711.1"/>
    <property type="molecule type" value="Genomic_DNA"/>
</dbReference>
<reference evidence="1 2" key="1">
    <citation type="journal article" date="2012" name="Science">
        <title>The Paleozoic origin of enzymatic lignin decomposition reconstructed from 31 fungal genomes.</title>
        <authorList>
            <person name="Floudas D."/>
            <person name="Binder M."/>
            <person name="Riley R."/>
            <person name="Barry K."/>
            <person name="Blanchette R.A."/>
            <person name="Henrissat B."/>
            <person name="Martinez A.T."/>
            <person name="Otillar R."/>
            <person name="Spatafora J.W."/>
            <person name="Yadav J.S."/>
            <person name="Aerts A."/>
            <person name="Benoit I."/>
            <person name="Boyd A."/>
            <person name="Carlson A."/>
            <person name="Copeland A."/>
            <person name="Coutinho P.M."/>
            <person name="de Vries R.P."/>
            <person name="Ferreira P."/>
            <person name="Findley K."/>
            <person name="Foster B."/>
            <person name="Gaskell J."/>
            <person name="Glotzer D."/>
            <person name="Gorecki P."/>
            <person name="Heitman J."/>
            <person name="Hesse C."/>
            <person name="Hori C."/>
            <person name="Igarashi K."/>
            <person name="Jurgens J.A."/>
            <person name="Kallen N."/>
            <person name="Kersten P."/>
            <person name="Kohler A."/>
            <person name="Kuees U."/>
            <person name="Kumar T.K.A."/>
            <person name="Kuo A."/>
            <person name="LaButti K."/>
            <person name="Larrondo L.F."/>
            <person name="Lindquist E."/>
            <person name="Ling A."/>
            <person name="Lombard V."/>
            <person name="Lucas S."/>
            <person name="Lundell T."/>
            <person name="Martin R."/>
            <person name="McLaughlin D.J."/>
            <person name="Morgenstern I."/>
            <person name="Morin E."/>
            <person name="Murat C."/>
            <person name="Nagy L.G."/>
            <person name="Nolan M."/>
            <person name="Ohm R.A."/>
            <person name="Patyshakuliyeva A."/>
            <person name="Rokas A."/>
            <person name="Ruiz-Duenas F.J."/>
            <person name="Sabat G."/>
            <person name="Salamov A."/>
            <person name="Samejima M."/>
            <person name="Schmutz J."/>
            <person name="Slot J.C."/>
            <person name="St John F."/>
            <person name="Stenlid J."/>
            <person name="Sun H."/>
            <person name="Sun S."/>
            <person name="Syed K."/>
            <person name="Tsang A."/>
            <person name="Wiebenga A."/>
            <person name="Young D."/>
            <person name="Pisabarro A."/>
            <person name="Eastwood D.C."/>
            <person name="Martin F."/>
            <person name="Cullen D."/>
            <person name="Grigoriev I.V."/>
            <person name="Hibbett D.S."/>
        </authorList>
    </citation>
    <scope>NUCLEOTIDE SEQUENCE [LARGE SCALE GENOMIC DNA]</scope>
    <source>
        <strain evidence="1 2">MD-104</strain>
    </source>
</reference>
<evidence type="ECO:0000313" key="2">
    <source>
        <dbReference type="Proteomes" id="UP000218811"/>
    </source>
</evidence>
<protein>
    <submittedName>
        <fullName evidence="1">Uncharacterized protein</fullName>
    </submittedName>
</protein>
<sequence>MNFSPSRLGFTTMTERTLDMLHNAGDSLEYLWVDLSEPIFPPMAPALARNTRLASVDIVQFTPRTIAAWRVLSVLSNIGATNTSMQQLGLSVICSLAMLVDASTWREVDSRLARLARSLPALVVTLYFHRCFYSHDDKHDKITELVDNFTLFHEARGRLAVCWSATPEQYAKAVDLKLVCQPDVDPGLLGLL</sequence>
<accession>A0A2H3JRZ2</accession>
<name>A0A2H3JRZ2_WOLCO</name>
<dbReference type="AlphaFoldDB" id="A0A2H3JRZ2"/>
<evidence type="ECO:0000313" key="1">
    <source>
        <dbReference type="EMBL" id="PCH44711.1"/>
    </source>
</evidence>
<keyword evidence="2" id="KW-1185">Reference proteome</keyword>
<organism evidence="1 2">
    <name type="scientific">Wolfiporia cocos (strain MD-104)</name>
    <name type="common">Brown rot fungus</name>
    <dbReference type="NCBI Taxonomy" id="742152"/>
    <lineage>
        <taxon>Eukaryota</taxon>
        <taxon>Fungi</taxon>
        <taxon>Dikarya</taxon>
        <taxon>Basidiomycota</taxon>
        <taxon>Agaricomycotina</taxon>
        <taxon>Agaricomycetes</taxon>
        <taxon>Polyporales</taxon>
        <taxon>Phaeolaceae</taxon>
        <taxon>Wolfiporia</taxon>
    </lineage>
</organism>
<gene>
    <name evidence="1" type="ORF">WOLCODRAFT_154755</name>
</gene>
<dbReference type="Proteomes" id="UP000218811">
    <property type="component" value="Unassembled WGS sequence"/>
</dbReference>
<proteinExistence type="predicted"/>